<gene>
    <name evidence="1" type="ORF">US90_C0010G0017</name>
</gene>
<dbReference type="Gene3D" id="3.20.20.80">
    <property type="entry name" value="Glycosidases"/>
    <property type="match status" value="1"/>
</dbReference>
<dbReference type="InterPro" id="IPR017853">
    <property type="entry name" value="GH"/>
</dbReference>
<organism evidence="1 2">
    <name type="scientific">Candidatus Shapirobacteria bacterium GW2011_GWE2_38_30</name>
    <dbReference type="NCBI Taxonomy" id="1618490"/>
    <lineage>
        <taxon>Bacteria</taxon>
        <taxon>Candidatus Shapironibacteriota</taxon>
    </lineage>
</organism>
<comment type="caution">
    <text evidence="1">The sequence shown here is derived from an EMBL/GenBank/DDBJ whole genome shotgun (WGS) entry which is preliminary data.</text>
</comment>
<evidence type="ECO:0000313" key="2">
    <source>
        <dbReference type="Proteomes" id="UP000034406"/>
    </source>
</evidence>
<proteinExistence type="predicted"/>
<name>A0A0G0M888_9BACT</name>
<dbReference type="SUPFAM" id="SSF51445">
    <property type="entry name" value="(Trans)glycosidases"/>
    <property type="match status" value="1"/>
</dbReference>
<evidence type="ECO:0008006" key="3">
    <source>
        <dbReference type="Google" id="ProtNLM"/>
    </source>
</evidence>
<sequence length="465" mass="53894">MFSQIRLLLLLLSFLFLSTRPILASDNKNIFGLHLSQTSDLSSASKIINSQGGDWGWSTVVIRQDLLNHQQWQDFFDQCRLLHIIPIIRLSTLMENNYWKTPEYSDIDSLTEFLNSLNWPTQDQHIILFNEINHAQEWGGQININDYTDKSIYIIQKLKKLNPNFKVLSSGLDLAAPDKLPDFISAETVYQQIYQYNPQYFELIDGIASHSYPNHGYIGKPTETGQHSIFGYQWELDFLKSLGVSKTYPIFITETGWPHREGESNDNNFYTAKTSAEFLISAYQLWQTDPQIEAVTPFIYNFPYPPFDHFSWVDKIGQIYPDYQQLIDLPKNKNTPLQISKYELTQIKMPFFVFPDTQYQGEATIKNTGQSIWGEQRFCINPESTQNINLSSICLGSQTILPNQSQKISFSFKINKDSNHTGNSYISWQDTPAYQLETILGNPTIYHPNTGIKRRIFNFFQNLFI</sequence>
<accession>A0A0G0M888</accession>
<dbReference type="EMBL" id="LBUT01000010">
    <property type="protein sequence ID" value="KKQ69879.1"/>
    <property type="molecule type" value="Genomic_DNA"/>
</dbReference>
<evidence type="ECO:0000313" key="1">
    <source>
        <dbReference type="EMBL" id="KKQ69879.1"/>
    </source>
</evidence>
<protein>
    <recommendedName>
        <fullName evidence="3">Asl1-like glycosyl hydrolase catalytic domain-containing protein</fullName>
    </recommendedName>
</protein>
<reference evidence="1 2" key="1">
    <citation type="journal article" date="2015" name="Nature">
        <title>rRNA introns, odd ribosomes, and small enigmatic genomes across a large radiation of phyla.</title>
        <authorList>
            <person name="Brown C.T."/>
            <person name="Hug L.A."/>
            <person name="Thomas B.C."/>
            <person name="Sharon I."/>
            <person name="Castelle C.J."/>
            <person name="Singh A."/>
            <person name="Wilkins M.J."/>
            <person name="Williams K.H."/>
            <person name="Banfield J.F."/>
        </authorList>
    </citation>
    <scope>NUCLEOTIDE SEQUENCE [LARGE SCALE GENOMIC DNA]</scope>
</reference>
<dbReference type="Proteomes" id="UP000034406">
    <property type="component" value="Unassembled WGS sequence"/>
</dbReference>
<dbReference type="AlphaFoldDB" id="A0A0G0M888"/>